<evidence type="ECO:0000313" key="2">
    <source>
        <dbReference type="RefSeq" id="XP_037895345.1"/>
    </source>
</evidence>
<accession>A0A9C5ZG79</accession>
<dbReference type="Gene3D" id="1.10.533.10">
    <property type="entry name" value="Death Domain, Fas"/>
    <property type="match status" value="1"/>
</dbReference>
<organism evidence="1 2">
    <name type="scientific">Glossina fuscipes</name>
    <dbReference type="NCBI Taxonomy" id="7396"/>
    <lineage>
        <taxon>Eukaryota</taxon>
        <taxon>Metazoa</taxon>
        <taxon>Ecdysozoa</taxon>
        <taxon>Arthropoda</taxon>
        <taxon>Hexapoda</taxon>
        <taxon>Insecta</taxon>
        <taxon>Pterygota</taxon>
        <taxon>Neoptera</taxon>
        <taxon>Endopterygota</taxon>
        <taxon>Diptera</taxon>
        <taxon>Brachycera</taxon>
        <taxon>Muscomorpha</taxon>
        <taxon>Hippoboscoidea</taxon>
        <taxon>Glossinidae</taxon>
        <taxon>Glossina</taxon>
    </lineage>
</organism>
<dbReference type="GeneID" id="119640996"/>
<dbReference type="CDD" id="cd01670">
    <property type="entry name" value="Death"/>
    <property type="match status" value="1"/>
</dbReference>
<evidence type="ECO:0000313" key="1">
    <source>
        <dbReference type="Proteomes" id="UP000092443"/>
    </source>
</evidence>
<gene>
    <name evidence="2" type="primary">LOC119640996</name>
</gene>
<dbReference type="Proteomes" id="UP000092443">
    <property type="component" value="Unplaced"/>
</dbReference>
<dbReference type="KEGG" id="gfs:119640996"/>
<dbReference type="InterPro" id="IPR011029">
    <property type="entry name" value="DEATH-like_dom_sf"/>
</dbReference>
<sequence length="307" mass="34503">MKIRYMLKIKEHASFCTSTHRVSAVCDTFIGQCTVIFTSLCLVSVVDILTKGSGVETPTSEPGFCATDMWDDWEEDNGDYCSYGYQRRLSDPSANLNNFSRYAWPTKSGGDAIGSAVVKARSENEGLDSLANEVSEIEAGDLRDAAPVEEINRKDDEQCLDNNNATDSTTDLTHSDTRLLEIQNNLESRINNMNVQNSQQHVVMEFSNVNKLHIGSVYNVHNENNANNKRKNVPADHIYDWNRKTTTIVAMMQSQEEPSHRIIDTIATRLVEGWKMVMRELGFSDGQISQAIIDHHIHGNIKEVCIK</sequence>
<protein>
    <submittedName>
        <fullName evidence="2">Protein immune deficiency-like</fullName>
    </submittedName>
</protein>
<dbReference type="SUPFAM" id="SSF47986">
    <property type="entry name" value="DEATH domain"/>
    <property type="match status" value="1"/>
</dbReference>
<keyword evidence="1" id="KW-1185">Reference proteome</keyword>
<reference evidence="2" key="1">
    <citation type="submission" date="2025-08" db="UniProtKB">
        <authorList>
            <consortium name="RefSeq"/>
        </authorList>
    </citation>
    <scope>IDENTIFICATION</scope>
    <source>
        <tissue evidence="2">Whole body pupa</tissue>
    </source>
</reference>
<dbReference type="RefSeq" id="XP_037895345.1">
    <property type="nucleotide sequence ID" value="XM_038039417.1"/>
</dbReference>
<proteinExistence type="predicted"/>
<dbReference type="AlphaFoldDB" id="A0A9C5ZG79"/>
<name>A0A9C5ZG79_9MUSC</name>